<evidence type="ECO:0000256" key="1">
    <source>
        <dbReference type="ARBA" id="ARBA00001917"/>
    </source>
</evidence>
<dbReference type="InterPro" id="IPR029039">
    <property type="entry name" value="Flavoprotein-like_sf"/>
</dbReference>
<evidence type="ECO:0000256" key="3">
    <source>
        <dbReference type="ARBA" id="ARBA00005267"/>
    </source>
</evidence>
<evidence type="ECO:0000256" key="4">
    <source>
        <dbReference type="ARBA" id="ARBA00022448"/>
    </source>
</evidence>
<evidence type="ECO:0000256" key="5">
    <source>
        <dbReference type="ARBA" id="ARBA00022630"/>
    </source>
</evidence>
<feature type="domain" description="Flavodoxin-like" evidence="8">
    <location>
        <begin position="3"/>
        <end position="143"/>
    </location>
</feature>
<keyword evidence="5" id="KW-0285">Flavoprotein</keyword>
<dbReference type="GO" id="GO:0016651">
    <property type="term" value="F:oxidoreductase activity, acting on NAD(P)H"/>
    <property type="evidence" value="ECO:0007669"/>
    <property type="project" value="UniProtKB-ARBA"/>
</dbReference>
<dbReference type="STRING" id="336988.NT96_07965"/>
<proteinExistence type="inferred from homology"/>
<keyword evidence="4" id="KW-0813">Transport</keyword>
<dbReference type="RefSeq" id="WP_007745643.1">
    <property type="nucleotide sequence ID" value="NZ_CM001398.1"/>
</dbReference>
<evidence type="ECO:0000313" key="9">
    <source>
        <dbReference type="EMBL" id="EHN58983.1"/>
    </source>
</evidence>
<dbReference type="GO" id="GO:0010181">
    <property type="term" value="F:FMN binding"/>
    <property type="evidence" value="ECO:0007669"/>
    <property type="project" value="InterPro"/>
</dbReference>
<dbReference type="InterPro" id="IPR050619">
    <property type="entry name" value="Flavodoxin"/>
</dbReference>
<keyword evidence="6" id="KW-0288">FMN</keyword>
<dbReference type="Proteomes" id="UP000004959">
    <property type="component" value="Chromosome"/>
</dbReference>
<comment type="similarity">
    <text evidence="3">Belongs to the flavodoxin family.</text>
</comment>
<name>G9WIH1_9LACO</name>
<dbReference type="eggNOG" id="COG0716">
    <property type="taxonomic scope" value="Bacteria"/>
</dbReference>
<dbReference type="Gene3D" id="3.40.50.360">
    <property type="match status" value="1"/>
</dbReference>
<dbReference type="PROSITE" id="PS50902">
    <property type="entry name" value="FLAVODOXIN_LIKE"/>
    <property type="match status" value="1"/>
</dbReference>
<keyword evidence="10" id="KW-1185">Reference proteome</keyword>
<sequence>MQIDIIYTTITGNSETIVTALDDEFFKQGYEADIHEFEETELSDLNKSDIVVIVPYTYDKGTVPDESMDFFDDLNTADWSNKVCGVIGSGDKFYGKDYGKAVEKFADQVKKAGANLATAPVKIQLAIDDDDLPTIHKFVSELLAAKN</sequence>
<dbReference type="OrthoDB" id="9790745at2"/>
<evidence type="ECO:0000256" key="6">
    <source>
        <dbReference type="ARBA" id="ARBA00022643"/>
    </source>
</evidence>
<dbReference type="PANTHER" id="PTHR42809">
    <property type="entry name" value="FLAVODOXIN 2"/>
    <property type="match status" value="1"/>
</dbReference>
<comment type="caution">
    <text evidence="9">The sequence shown here is derived from an EMBL/GenBank/DDBJ whole genome shotgun (WGS) entry which is preliminary data.</text>
</comment>
<evidence type="ECO:0000256" key="2">
    <source>
        <dbReference type="ARBA" id="ARBA00003297"/>
    </source>
</evidence>
<dbReference type="SUPFAM" id="SSF52218">
    <property type="entry name" value="Flavoproteins"/>
    <property type="match status" value="1"/>
</dbReference>
<dbReference type="EMBL" id="AFVZ01000001">
    <property type="protein sequence ID" value="EHN58983.1"/>
    <property type="molecule type" value="Genomic_DNA"/>
</dbReference>
<keyword evidence="7" id="KW-0249">Electron transport</keyword>
<dbReference type="PATRIC" id="fig|1045004.4.peg.880"/>
<dbReference type="AlphaFoldDB" id="G9WIH1"/>
<evidence type="ECO:0000256" key="7">
    <source>
        <dbReference type="ARBA" id="ARBA00022982"/>
    </source>
</evidence>
<comment type="function">
    <text evidence="2">Low-potential electron donor to a number of redox enzymes.</text>
</comment>
<comment type="cofactor">
    <cofactor evidence="1">
        <name>FMN</name>
        <dbReference type="ChEBI" id="CHEBI:58210"/>
    </cofactor>
</comment>
<evidence type="ECO:0000259" key="8">
    <source>
        <dbReference type="PROSITE" id="PS50902"/>
    </source>
</evidence>
<protein>
    <submittedName>
        <fullName evidence="9">Flavodoxin</fullName>
    </submittedName>
</protein>
<dbReference type="PANTHER" id="PTHR42809:SF1">
    <property type="entry name" value="FLAVODOXIN 1"/>
    <property type="match status" value="1"/>
</dbReference>
<organism evidence="9 10">
    <name type="scientific">Oenococcus kitaharae DSM 17330</name>
    <dbReference type="NCBI Taxonomy" id="1045004"/>
    <lineage>
        <taxon>Bacteria</taxon>
        <taxon>Bacillati</taxon>
        <taxon>Bacillota</taxon>
        <taxon>Bacilli</taxon>
        <taxon>Lactobacillales</taxon>
        <taxon>Lactobacillaceae</taxon>
        <taxon>Oenococcus</taxon>
    </lineage>
</organism>
<reference evidence="9 10" key="1">
    <citation type="journal article" date="2012" name="PLoS ONE">
        <title>Functional divergence in the genus oenococcus as predicted by genome sequencing of the newly-described species, Oenococcus kitaharae.</title>
        <authorList>
            <person name="Borneman A.R."/>
            <person name="McCarthy J.M."/>
            <person name="Chambers P.J."/>
            <person name="Bartowsky E.J."/>
        </authorList>
    </citation>
    <scope>NUCLEOTIDE SEQUENCE [LARGE SCALE GENOMIC DNA]</scope>
    <source>
        <strain evidence="10">DSM17330</strain>
    </source>
</reference>
<dbReference type="Pfam" id="PF00258">
    <property type="entry name" value="Flavodoxin_1"/>
    <property type="match status" value="1"/>
</dbReference>
<dbReference type="InterPro" id="IPR008254">
    <property type="entry name" value="Flavodoxin/NO_synth"/>
</dbReference>
<evidence type="ECO:0000313" key="10">
    <source>
        <dbReference type="Proteomes" id="UP000004959"/>
    </source>
</evidence>
<dbReference type="HOGENOM" id="CLU_051402_4_2_9"/>
<accession>G9WIH1</accession>
<gene>
    <name evidence="9" type="ORF">OKIT_0878</name>
</gene>